<accession>A0A2S6AL59</accession>
<evidence type="ECO:0000313" key="1">
    <source>
        <dbReference type="EMBL" id="PPJ35954.1"/>
    </source>
</evidence>
<comment type="caution">
    <text evidence="1">The sequence shown here is derived from an EMBL/GenBank/DDBJ whole genome shotgun (WGS) entry which is preliminary data.</text>
</comment>
<dbReference type="SUPFAM" id="SSF140453">
    <property type="entry name" value="EsxAB dimer-like"/>
    <property type="match status" value="1"/>
</dbReference>
<dbReference type="RefSeq" id="WP_104375073.1">
    <property type="nucleotide sequence ID" value="NZ_PSZC01000017.1"/>
</dbReference>
<organism evidence="1 2">
    <name type="scientific">Nocardia nova</name>
    <dbReference type="NCBI Taxonomy" id="37330"/>
    <lineage>
        <taxon>Bacteria</taxon>
        <taxon>Bacillati</taxon>
        <taxon>Actinomycetota</taxon>
        <taxon>Actinomycetes</taxon>
        <taxon>Mycobacteriales</taxon>
        <taxon>Nocardiaceae</taxon>
        <taxon>Nocardia</taxon>
    </lineage>
</organism>
<evidence type="ECO:0008006" key="3">
    <source>
        <dbReference type="Google" id="ProtNLM"/>
    </source>
</evidence>
<dbReference type="Pfam" id="PF06013">
    <property type="entry name" value="WXG100"/>
    <property type="match status" value="1"/>
</dbReference>
<dbReference type="Proteomes" id="UP000239874">
    <property type="component" value="Unassembled WGS sequence"/>
</dbReference>
<proteinExistence type="predicted"/>
<reference evidence="1 2" key="1">
    <citation type="submission" date="2018-02" db="EMBL/GenBank/DDBJ databases">
        <title>8 Nocardia nova and 1 Nocardia cyriacigeorgica strain used for evolution to TMP-SMX.</title>
        <authorList>
            <person name="Mehta H."/>
            <person name="Weng J."/>
            <person name="Shamoo Y."/>
        </authorList>
    </citation>
    <scope>NUCLEOTIDE SEQUENCE [LARGE SCALE GENOMIC DNA]</scope>
    <source>
        <strain evidence="1 2">MDA3139</strain>
    </source>
</reference>
<dbReference type="EMBL" id="PSZC01000017">
    <property type="protein sequence ID" value="PPJ35954.1"/>
    <property type="molecule type" value="Genomic_DNA"/>
</dbReference>
<protein>
    <recommendedName>
        <fullName evidence="3">WXG100 family type VII secretion target</fullName>
    </recommendedName>
</protein>
<name>A0A2S6AL59_9NOCA</name>
<dbReference type="InterPro" id="IPR010310">
    <property type="entry name" value="T7SS_ESAT-6-like"/>
</dbReference>
<dbReference type="Gene3D" id="1.10.287.1060">
    <property type="entry name" value="ESAT-6-like"/>
    <property type="match status" value="1"/>
</dbReference>
<gene>
    <name evidence="1" type="ORF">C5E45_22920</name>
</gene>
<dbReference type="InterPro" id="IPR036689">
    <property type="entry name" value="ESAT-6-like_sf"/>
</dbReference>
<evidence type="ECO:0000313" key="2">
    <source>
        <dbReference type="Proteomes" id="UP000239874"/>
    </source>
</evidence>
<dbReference type="AlphaFoldDB" id="A0A2S6AL59"/>
<sequence length="68" mass="7273">MTSADAAAEFALVPEHVRDAGQFVQQTAHALISGVRSADTEVQGLMATWKGSAADSYLTGWEEAQVRH</sequence>